<dbReference type="AlphaFoldDB" id="A0A3B0Y4I0"/>
<dbReference type="NCBIfam" id="NF041951">
    <property type="entry name" value="phage_RstR"/>
    <property type="match status" value="1"/>
</dbReference>
<gene>
    <name evidence="4" type="ORF">MNBD_GAMMA10-1211</name>
</gene>
<reference evidence="4" key="1">
    <citation type="submission" date="2018-06" db="EMBL/GenBank/DDBJ databases">
        <authorList>
            <person name="Zhirakovskaya E."/>
        </authorList>
    </citation>
    <scope>NUCLEOTIDE SEQUENCE</scope>
</reference>
<dbReference type="GO" id="GO:0003677">
    <property type="term" value="F:DNA binding"/>
    <property type="evidence" value="ECO:0007669"/>
    <property type="project" value="UniProtKB-KW"/>
</dbReference>
<dbReference type="SUPFAM" id="SSF47413">
    <property type="entry name" value="lambda repressor-like DNA-binding domains"/>
    <property type="match status" value="1"/>
</dbReference>
<dbReference type="EMBL" id="UOFJ01000396">
    <property type="protein sequence ID" value="VAW69079.1"/>
    <property type="molecule type" value="Genomic_DNA"/>
</dbReference>
<accession>A0A3B0Y4I0</accession>
<evidence type="ECO:0000313" key="4">
    <source>
        <dbReference type="EMBL" id="VAW69079.1"/>
    </source>
</evidence>
<keyword evidence="1" id="KW-0238">DNA-binding</keyword>
<dbReference type="CDD" id="cd00093">
    <property type="entry name" value="HTH_XRE"/>
    <property type="match status" value="1"/>
</dbReference>
<dbReference type="Gene3D" id="1.10.260.40">
    <property type="entry name" value="lambda repressor-like DNA-binding domains"/>
    <property type="match status" value="1"/>
</dbReference>
<feature type="transmembrane region" description="Helical" evidence="2">
    <location>
        <begin position="6"/>
        <end position="28"/>
    </location>
</feature>
<dbReference type="SMART" id="SM00530">
    <property type="entry name" value="HTH_XRE"/>
    <property type="match status" value="1"/>
</dbReference>
<dbReference type="PANTHER" id="PTHR46558:SF11">
    <property type="entry name" value="HTH-TYPE TRANSCRIPTIONAL REGULATOR XRE"/>
    <property type="match status" value="1"/>
</dbReference>
<dbReference type="PANTHER" id="PTHR46558">
    <property type="entry name" value="TRACRIPTIONAL REGULATORY PROTEIN-RELATED-RELATED"/>
    <property type="match status" value="1"/>
</dbReference>
<organism evidence="4">
    <name type="scientific">hydrothermal vent metagenome</name>
    <dbReference type="NCBI Taxonomy" id="652676"/>
    <lineage>
        <taxon>unclassified sequences</taxon>
        <taxon>metagenomes</taxon>
        <taxon>ecological metagenomes</taxon>
    </lineage>
</organism>
<dbReference type="InterPro" id="IPR001387">
    <property type="entry name" value="Cro/C1-type_HTH"/>
</dbReference>
<proteinExistence type="predicted"/>
<keyword evidence="2" id="KW-0812">Transmembrane</keyword>
<evidence type="ECO:0000256" key="2">
    <source>
        <dbReference type="SAM" id="Phobius"/>
    </source>
</evidence>
<dbReference type="PROSITE" id="PS50943">
    <property type="entry name" value="HTH_CROC1"/>
    <property type="match status" value="1"/>
</dbReference>
<feature type="domain" description="HTH cro/C1-type" evidence="3">
    <location>
        <begin position="31"/>
        <end position="85"/>
    </location>
</feature>
<evidence type="ECO:0000256" key="1">
    <source>
        <dbReference type="ARBA" id="ARBA00023125"/>
    </source>
</evidence>
<evidence type="ECO:0000259" key="3">
    <source>
        <dbReference type="PROSITE" id="PS50943"/>
    </source>
</evidence>
<name>A0A3B0Y4I0_9ZZZZ</name>
<protein>
    <recommendedName>
        <fullName evidence="3">HTH cro/C1-type domain-containing protein</fullName>
    </recommendedName>
</protein>
<dbReference type="InterPro" id="IPR049639">
    <property type="entry name" value="RstR"/>
</dbReference>
<dbReference type="Pfam" id="PF01381">
    <property type="entry name" value="HTH_3"/>
    <property type="match status" value="1"/>
</dbReference>
<keyword evidence="2" id="KW-1133">Transmembrane helix</keyword>
<keyword evidence="2" id="KW-0472">Membrane</keyword>
<sequence>MLPMSSLFYMGVMIMVSSITILSIMSIATRLTQIRKDKSLTQQALADAIGLHVTQVKRYEAGTSQPSLEAIKKIAQTFRVTTDSLIFEENELVPSEDLALQFNAIINMPTKEREVIKQLLEGMIIKYEAERWSSKMK</sequence>
<dbReference type="InterPro" id="IPR010982">
    <property type="entry name" value="Lambda_DNA-bd_dom_sf"/>
</dbReference>